<dbReference type="HOGENOM" id="CLU_2294463_0_0_1"/>
<gene>
    <name evidence="1" type="ORF">DAPPUDRAFT_235886</name>
</gene>
<dbReference type="EMBL" id="GL732528">
    <property type="protein sequence ID" value="EFX87294.1"/>
    <property type="molecule type" value="Genomic_DNA"/>
</dbReference>
<name>E9FZB3_DAPPU</name>
<accession>E9FZB3</accession>
<dbReference type="InParanoid" id="E9FZB3"/>
<dbReference type="Proteomes" id="UP000000305">
    <property type="component" value="Unassembled WGS sequence"/>
</dbReference>
<evidence type="ECO:0000313" key="1">
    <source>
        <dbReference type="EMBL" id="EFX87294.1"/>
    </source>
</evidence>
<keyword evidence="2" id="KW-1185">Reference proteome</keyword>
<organism evidence="1 2">
    <name type="scientific">Daphnia pulex</name>
    <name type="common">Water flea</name>
    <dbReference type="NCBI Taxonomy" id="6669"/>
    <lineage>
        <taxon>Eukaryota</taxon>
        <taxon>Metazoa</taxon>
        <taxon>Ecdysozoa</taxon>
        <taxon>Arthropoda</taxon>
        <taxon>Crustacea</taxon>
        <taxon>Branchiopoda</taxon>
        <taxon>Diplostraca</taxon>
        <taxon>Cladocera</taxon>
        <taxon>Anomopoda</taxon>
        <taxon>Daphniidae</taxon>
        <taxon>Daphnia</taxon>
    </lineage>
</organism>
<proteinExistence type="predicted"/>
<dbReference type="KEGG" id="dpx:DAPPUDRAFT_235886"/>
<sequence length="101" mass="11530">MMGIKPLLIKLNGSLVRNWLQEKPNQREITEQNQMPEPAIVTKRCASSDTVSLSLLISKYLSFINWVMISSPKFNWKNSVLVYSVHPCEGECKARETSSPY</sequence>
<reference evidence="1 2" key="1">
    <citation type="journal article" date="2011" name="Science">
        <title>The ecoresponsive genome of Daphnia pulex.</title>
        <authorList>
            <person name="Colbourne J.K."/>
            <person name="Pfrender M.E."/>
            <person name="Gilbert D."/>
            <person name="Thomas W.K."/>
            <person name="Tucker A."/>
            <person name="Oakley T.H."/>
            <person name="Tokishita S."/>
            <person name="Aerts A."/>
            <person name="Arnold G.J."/>
            <person name="Basu M.K."/>
            <person name="Bauer D.J."/>
            <person name="Caceres C.E."/>
            <person name="Carmel L."/>
            <person name="Casola C."/>
            <person name="Choi J.H."/>
            <person name="Detter J.C."/>
            <person name="Dong Q."/>
            <person name="Dusheyko S."/>
            <person name="Eads B.D."/>
            <person name="Frohlich T."/>
            <person name="Geiler-Samerotte K.A."/>
            <person name="Gerlach D."/>
            <person name="Hatcher P."/>
            <person name="Jogdeo S."/>
            <person name="Krijgsveld J."/>
            <person name="Kriventseva E.V."/>
            <person name="Kultz D."/>
            <person name="Laforsch C."/>
            <person name="Lindquist E."/>
            <person name="Lopez J."/>
            <person name="Manak J.R."/>
            <person name="Muller J."/>
            <person name="Pangilinan J."/>
            <person name="Patwardhan R.P."/>
            <person name="Pitluck S."/>
            <person name="Pritham E.J."/>
            <person name="Rechtsteiner A."/>
            <person name="Rho M."/>
            <person name="Rogozin I.B."/>
            <person name="Sakarya O."/>
            <person name="Salamov A."/>
            <person name="Schaack S."/>
            <person name="Shapiro H."/>
            <person name="Shiga Y."/>
            <person name="Skalitzky C."/>
            <person name="Smith Z."/>
            <person name="Souvorov A."/>
            <person name="Sung W."/>
            <person name="Tang Z."/>
            <person name="Tsuchiya D."/>
            <person name="Tu H."/>
            <person name="Vos H."/>
            <person name="Wang M."/>
            <person name="Wolf Y.I."/>
            <person name="Yamagata H."/>
            <person name="Yamada T."/>
            <person name="Ye Y."/>
            <person name="Shaw J.R."/>
            <person name="Andrews J."/>
            <person name="Crease T.J."/>
            <person name="Tang H."/>
            <person name="Lucas S.M."/>
            <person name="Robertson H.M."/>
            <person name="Bork P."/>
            <person name="Koonin E.V."/>
            <person name="Zdobnov E.M."/>
            <person name="Grigoriev I.V."/>
            <person name="Lynch M."/>
            <person name="Boore J.L."/>
        </authorList>
    </citation>
    <scope>NUCLEOTIDE SEQUENCE [LARGE SCALE GENOMIC DNA]</scope>
</reference>
<protein>
    <submittedName>
        <fullName evidence="1">Uncharacterized protein</fullName>
    </submittedName>
</protein>
<dbReference type="AlphaFoldDB" id="E9FZB3"/>
<evidence type="ECO:0000313" key="2">
    <source>
        <dbReference type="Proteomes" id="UP000000305"/>
    </source>
</evidence>